<evidence type="ECO:0000313" key="1">
    <source>
        <dbReference type="EMBL" id="CAB4043875.1"/>
    </source>
</evidence>
<accession>A0A7D9KCK4</accession>
<dbReference type="OrthoDB" id="10020599at2759"/>
<dbReference type="AlphaFoldDB" id="A0A7D9KCK4"/>
<dbReference type="SUPFAM" id="SSF56672">
    <property type="entry name" value="DNA/RNA polymerases"/>
    <property type="match status" value="1"/>
</dbReference>
<dbReference type="PROSITE" id="PS50878">
    <property type="entry name" value="RT_POL"/>
    <property type="match status" value="1"/>
</dbReference>
<proteinExistence type="predicted"/>
<evidence type="ECO:0000313" key="2">
    <source>
        <dbReference type="Proteomes" id="UP001152795"/>
    </source>
</evidence>
<reference evidence="1" key="1">
    <citation type="submission" date="2020-04" db="EMBL/GenBank/DDBJ databases">
        <authorList>
            <person name="Alioto T."/>
            <person name="Alioto T."/>
            <person name="Gomez Garrido J."/>
        </authorList>
    </citation>
    <scope>NUCLEOTIDE SEQUENCE</scope>
    <source>
        <strain evidence="1">A484AB</strain>
    </source>
</reference>
<dbReference type="EMBL" id="CACRXK020033439">
    <property type="protein sequence ID" value="CAB4043875.1"/>
    <property type="molecule type" value="Genomic_DNA"/>
</dbReference>
<dbReference type="PANTHER" id="PTHR47510">
    <property type="entry name" value="REVERSE TRANSCRIPTASE DOMAIN-CONTAINING PROTEIN"/>
    <property type="match status" value="1"/>
</dbReference>
<keyword evidence="2" id="KW-1185">Reference proteome</keyword>
<dbReference type="Pfam" id="PF00078">
    <property type="entry name" value="RVT_1"/>
    <property type="match status" value="1"/>
</dbReference>
<feature type="non-terminal residue" evidence="1">
    <location>
        <position position="1"/>
    </location>
</feature>
<protein>
    <submittedName>
        <fullName evidence="1">Uncharacterized protein</fullName>
    </submittedName>
</protein>
<comment type="caution">
    <text evidence="1">The sequence shown here is derived from an EMBL/GenBank/DDBJ whole genome shotgun (WGS) entry which is preliminary data.</text>
</comment>
<organism evidence="1 2">
    <name type="scientific">Paramuricea clavata</name>
    <name type="common">Red gorgonian</name>
    <name type="synonym">Violescent sea-whip</name>
    <dbReference type="NCBI Taxonomy" id="317549"/>
    <lineage>
        <taxon>Eukaryota</taxon>
        <taxon>Metazoa</taxon>
        <taxon>Cnidaria</taxon>
        <taxon>Anthozoa</taxon>
        <taxon>Octocorallia</taxon>
        <taxon>Malacalcyonacea</taxon>
        <taxon>Plexauridae</taxon>
        <taxon>Paramuricea</taxon>
    </lineage>
</organism>
<dbReference type="InterPro" id="IPR000477">
    <property type="entry name" value="RT_dom"/>
</dbReference>
<sequence>NDNQNLTKKHEIADALNSHFNEVASRLVNNMPQSSRTFESYVTRSDTQFTIQNVSLTKVYKLLSTIKTSKSAGHDRIPGKPLRDAAEIIAPSLSAIFNASINTGIFPEDFKIAIISPIHKAGSKTNCDNYRPISVLSSVAKIYEKLVTEQLEIYLETNHILAEEQAGFRKNHSTQTSLLNITNQWLMNMDKGLLNGVIFLDLKKAFDCVDHNILLKKCIVME</sequence>
<gene>
    <name evidence="1" type="ORF">PACLA_8A072401</name>
</gene>
<dbReference type="Proteomes" id="UP001152795">
    <property type="component" value="Unassembled WGS sequence"/>
</dbReference>
<name>A0A7D9KCK4_PARCT</name>
<dbReference type="PANTHER" id="PTHR47510:SF3">
    <property type="entry name" value="ENDO_EXONUCLEASE_PHOSPHATASE DOMAIN-CONTAINING PROTEIN"/>
    <property type="match status" value="1"/>
</dbReference>
<dbReference type="InterPro" id="IPR043502">
    <property type="entry name" value="DNA/RNA_pol_sf"/>
</dbReference>